<gene>
    <name evidence="8" type="ORF">GBAR_LOCUS9276</name>
</gene>
<protein>
    <submittedName>
        <fullName evidence="8">L-seryl-tRNA(Sec) selenium transferase</fullName>
    </submittedName>
</protein>
<dbReference type="NCBIfam" id="TIGR00474">
    <property type="entry name" value="selA"/>
    <property type="match status" value="1"/>
</dbReference>
<dbReference type="InterPro" id="IPR015424">
    <property type="entry name" value="PyrdxlP-dep_Trfase"/>
</dbReference>
<dbReference type="Gene3D" id="3.90.1150.180">
    <property type="match status" value="1"/>
</dbReference>
<keyword evidence="4" id="KW-0663">Pyridoxal phosphate</keyword>
<keyword evidence="5" id="KW-0648">Protein biosynthesis</keyword>
<sequence>VTQLRNIPSVERVVASDLLSKEIRTYSREWIVSVVRQQLASARAEVMNGSAAPTIDQVASATRDALESMNRPAPQPVINATGVVIHTNLGRAPLSRAASEAAILAAQGYSNLEFDLGSGRRGSRQAHLQNILQELTGAEAALVVNNNASAVLLGLSALAAGKEVIVSRGEAVEIGGGFRVPDVLSQSGAILVDVGTTNRTYARDYEDAITQNTGAFLKAHASNFRVEGFTAAVEPGELVELGARKDVPVLHDVGSGSLLLTENYGLAHEPTPQESVAAGVGLTFFSGDKLLGGPQAGIVVGTRDLVNRLERHPLARAFRIDKMSLASLIATLVHYLRGEAEREIPIWRMISTPVQLLEERAISWQKAVQEIPGVHARVDDSRSAIGGGSLPGETLPTRVLSLDCSTVAGGAQQVMERLRKADPPVIARIEDDRVLLDPRTVSTRSDEELLQALTNSFK</sequence>
<evidence type="ECO:0000259" key="7">
    <source>
        <dbReference type="Pfam" id="PF12390"/>
    </source>
</evidence>
<dbReference type="GO" id="GO:0001514">
    <property type="term" value="P:selenocysteine incorporation"/>
    <property type="evidence" value="ECO:0007669"/>
    <property type="project" value="InterPro"/>
</dbReference>
<proteinExistence type="inferred from homology"/>
<keyword evidence="6" id="KW-0711">Selenium</keyword>
<name>A0AA35WID9_GEOBA</name>
<dbReference type="EMBL" id="CASHTH010001397">
    <property type="protein sequence ID" value="CAI8014877.1"/>
    <property type="molecule type" value="Genomic_DNA"/>
</dbReference>
<feature type="non-terminal residue" evidence="8">
    <location>
        <position position="1"/>
    </location>
</feature>
<keyword evidence="9" id="KW-1185">Reference proteome</keyword>
<dbReference type="Gene3D" id="3.40.640.10">
    <property type="entry name" value="Type I PLP-dependent aspartate aminotransferase-like (Major domain)"/>
    <property type="match status" value="1"/>
</dbReference>
<evidence type="ECO:0000313" key="8">
    <source>
        <dbReference type="EMBL" id="CAI8014877.1"/>
    </source>
</evidence>
<accession>A0AA35WID9</accession>
<dbReference type="InterPro" id="IPR018319">
    <property type="entry name" value="SelA-like"/>
</dbReference>
<feature type="domain" description="L-seryl-tRNA selenium transferase N-terminal" evidence="7">
    <location>
        <begin position="4"/>
        <end position="43"/>
    </location>
</feature>
<dbReference type="GO" id="GO:0004125">
    <property type="term" value="F:L-seryl-tRNA(Sec) selenium transferase activity"/>
    <property type="evidence" value="ECO:0007669"/>
    <property type="project" value="InterPro"/>
</dbReference>
<dbReference type="AlphaFoldDB" id="A0AA35WID9"/>
<dbReference type="SUPFAM" id="SSF53383">
    <property type="entry name" value="PLP-dependent transferases"/>
    <property type="match status" value="1"/>
</dbReference>
<dbReference type="PANTHER" id="PTHR32328">
    <property type="entry name" value="L-SERYL-TRNA(SEC) SELENIUM TRANSFERASE"/>
    <property type="match status" value="1"/>
</dbReference>
<evidence type="ECO:0000256" key="1">
    <source>
        <dbReference type="ARBA" id="ARBA00001933"/>
    </source>
</evidence>
<comment type="caution">
    <text evidence="8">The sequence shown here is derived from an EMBL/GenBank/DDBJ whole genome shotgun (WGS) entry which is preliminary data.</text>
</comment>
<dbReference type="HAMAP" id="MF_00423">
    <property type="entry name" value="SelA"/>
    <property type="match status" value="1"/>
</dbReference>
<keyword evidence="3 8" id="KW-0808">Transferase</keyword>
<dbReference type="PANTHER" id="PTHR32328:SF0">
    <property type="entry name" value="L-SERYL-TRNA(SEC) SELENIUM TRANSFERASE"/>
    <property type="match status" value="1"/>
</dbReference>
<dbReference type="InterPro" id="IPR015421">
    <property type="entry name" value="PyrdxlP-dep_Trfase_major"/>
</dbReference>
<dbReference type="Proteomes" id="UP001174909">
    <property type="component" value="Unassembled WGS sequence"/>
</dbReference>
<evidence type="ECO:0000256" key="4">
    <source>
        <dbReference type="ARBA" id="ARBA00022898"/>
    </source>
</evidence>
<dbReference type="InterPro" id="IPR004534">
    <property type="entry name" value="SelA_trans"/>
</dbReference>
<dbReference type="Pfam" id="PF12390">
    <property type="entry name" value="Se-cys_synth_N"/>
    <property type="match status" value="1"/>
</dbReference>
<evidence type="ECO:0000256" key="5">
    <source>
        <dbReference type="ARBA" id="ARBA00022917"/>
    </source>
</evidence>
<evidence type="ECO:0000256" key="3">
    <source>
        <dbReference type="ARBA" id="ARBA00022679"/>
    </source>
</evidence>
<comment type="cofactor">
    <cofactor evidence="1">
        <name>pyridoxal 5'-phosphate</name>
        <dbReference type="ChEBI" id="CHEBI:597326"/>
    </cofactor>
</comment>
<evidence type="ECO:0000256" key="2">
    <source>
        <dbReference type="ARBA" id="ARBA00022490"/>
    </source>
</evidence>
<organism evidence="8 9">
    <name type="scientific">Geodia barretti</name>
    <name type="common">Barrett's horny sponge</name>
    <dbReference type="NCBI Taxonomy" id="519541"/>
    <lineage>
        <taxon>Eukaryota</taxon>
        <taxon>Metazoa</taxon>
        <taxon>Porifera</taxon>
        <taxon>Demospongiae</taxon>
        <taxon>Heteroscleromorpha</taxon>
        <taxon>Tetractinellida</taxon>
        <taxon>Astrophorina</taxon>
        <taxon>Geodiidae</taxon>
        <taxon>Geodia</taxon>
    </lineage>
</organism>
<keyword evidence="2" id="KW-0963">Cytoplasm</keyword>
<reference evidence="8" key="1">
    <citation type="submission" date="2023-03" db="EMBL/GenBank/DDBJ databases">
        <authorList>
            <person name="Steffen K."/>
            <person name="Cardenas P."/>
        </authorList>
    </citation>
    <scope>NUCLEOTIDE SEQUENCE</scope>
</reference>
<evidence type="ECO:0000313" key="9">
    <source>
        <dbReference type="Proteomes" id="UP001174909"/>
    </source>
</evidence>
<dbReference type="InterPro" id="IPR025862">
    <property type="entry name" value="SelA_trans_N_dom"/>
</dbReference>
<evidence type="ECO:0000256" key="6">
    <source>
        <dbReference type="ARBA" id="ARBA00023266"/>
    </source>
</evidence>
<dbReference type="GO" id="GO:0005737">
    <property type="term" value="C:cytoplasm"/>
    <property type="evidence" value="ECO:0007669"/>
    <property type="project" value="InterPro"/>
</dbReference>
<dbReference type="Pfam" id="PF03841">
    <property type="entry name" value="SelA"/>
    <property type="match status" value="1"/>
</dbReference>